<dbReference type="EMBL" id="JMCB01000028">
    <property type="protein sequence ID" value="KFE60902.1"/>
    <property type="molecule type" value="Genomic_DNA"/>
</dbReference>
<evidence type="ECO:0000256" key="1">
    <source>
        <dbReference type="SAM" id="Phobius"/>
    </source>
</evidence>
<proteinExistence type="predicted"/>
<evidence type="ECO:0000313" key="3">
    <source>
        <dbReference type="Proteomes" id="UP000028725"/>
    </source>
</evidence>
<protein>
    <submittedName>
        <fullName evidence="2">Uncharacterized protein</fullName>
    </submittedName>
</protein>
<name>A0A085VZN9_9BACT</name>
<keyword evidence="1" id="KW-1133">Transmembrane helix</keyword>
<sequence>MNKLFDVLPLLVGLFFVALIFLIKRVKARGMPVPPASAQPPRQPLIKASAASLKAFRQSFARRRWLHRLLSYPAIGSGLLVLYLGAEGKRDNALFEFLGLYWREFGFCASVFGMLALLIGKVLLLRCPACGEGLATGSRLGTDFIINRCPHCHLQLS</sequence>
<feature type="transmembrane region" description="Helical" evidence="1">
    <location>
        <begin position="104"/>
        <end position="124"/>
    </location>
</feature>
<keyword evidence="1" id="KW-0472">Membrane</keyword>
<feature type="transmembrane region" description="Helical" evidence="1">
    <location>
        <begin position="6"/>
        <end position="23"/>
    </location>
</feature>
<reference evidence="2 3" key="1">
    <citation type="submission" date="2014-04" db="EMBL/GenBank/DDBJ databases">
        <title>Genome assembly of Hyalangium minutum DSM 14724.</title>
        <authorList>
            <person name="Sharma G."/>
            <person name="Subramanian S."/>
        </authorList>
    </citation>
    <scope>NUCLEOTIDE SEQUENCE [LARGE SCALE GENOMIC DNA]</scope>
    <source>
        <strain evidence="2 3">DSM 14724</strain>
    </source>
</reference>
<gene>
    <name evidence="2" type="ORF">DB31_4815</name>
</gene>
<evidence type="ECO:0000313" key="2">
    <source>
        <dbReference type="EMBL" id="KFE60902.1"/>
    </source>
</evidence>
<keyword evidence="3" id="KW-1185">Reference proteome</keyword>
<feature type="transmembrane region" description="Helical" evidence="1">
    <location>
        <begin position="65"/>
        <end position="84"/>
    </location>
</feature>
<keyword evidence="1" id="KW-0812">Transmembrane</keyword>
<organism evidence="2 3">
    <name type="scientific">Hyalangium minutum</name>
    <dbReference type="NCBI Taxonomy" id="394096"/>
    <lineage>
        <taxon>Bacteria</taxon>
        <taxon>Pseudomonadati</taxon>
        <taxon>Myxococcota</taxon>
        <taxon>Myxococcia</taxon>
        <taxon>Myxococcales</taxon>
        <taxon>Cystobacterineae</taxon>
        <taxon>Archangiaceae</taxon>
        <taxon>Hyalangium</taxon>
    </lineage>
</organism>
<dbReference type="AlphaFoldDB" id="A0A085VZN9"/>
<accession>A0A085VZN9</accession>
<dbReference type="Proteomes" id="UP000028725">
    <property type="component" value="Unassembled WGS sequence"/>
</dbReference>
<dbReference type="RefSeq" id="WP_044198885.1">
    <property type="nucleotide sequence ID" value="NZ_JMCB01000028.1"/>
</dbReference>
<comment type="caution">
    <text evidence="2">The sequence shown here is derived from an EMBL/GenBank/DDBJ whole genome shotgun (WGS) entry which is preliminary data.</text>
</comment>